<feature type="non-terminal residue" evidence="1">
    <location>
        <position position="1"/>
    </location>
</feature>
<feature type="non-terminal residue" evidence="1">
    <location>
        <position position="141"/>
    </location>
</feature>
<name>A0AA39WJL9_9PEZI</name>
<keyword evidence="2" id="KW-1185">Reference proteome</keyword>
<sequence length="141" mass="15379">AADECAASAGARSYWKIDNLILKVYDWDSGGTTGTFGFKSYYSATNKTVDCIAQDVDLAKLADGPWLKCDTPGTEFRFDFTDISLTIRETWTCPQSPETAFSASASGLIMLHGCLDNDTEKGLESDCHLMEFEMATDVTSS</sequence>
<evidence type="ECO:0000313" key="1">
    <source>
        <dbReference type="EMBL" id="KAK0616633.1"/>
    </source>
</evidence>
<comment type="caution">
    <text evidence="1">The sequence shown here is derived from an EMBL/GenBank/DDBJ whole genome shotgun (WGS) entry which is preliminary data.</text>
</comment>
<accession>A0AA39WJL9</accession>
<evidence type="ECO:0000313" key="2">
    <source>
        <dbReference type="Proteomes" id="UP001175000"/>
    </source>
</evidence>
<proteinExistence type="predicted"/>
<organism evidence="1 2">
    <name type="scientific">Immersiella caudata</name>
    <dbReference type="NCBI Taxonomy" id="314043"/>
    <lineage>
        <taxon>Eukaryota</taxon>
        <taxon>Fungi</taxon>
        <taxon>Dikarya</taxon>
        <taxon>Ascomycota</taxon>
        <taxon>Pezizomycotina</taxon>
        <taxon>Sordariomycetes</taxon>
        <taxon>Sordariomycetidae</taxon>
        <taxon>Sordariales</taxon>
        <taxon>Lasiosphaeriaceae</taxon>
        <taxon>Immersiella</taxon>
    </lineage>
</organism>
<dbReference type="EMBL" id="JAULSU010000005">
    <property type="protein sequence ID" value="KAK0616633.1"/>
    <property type="molecule type" value="Genomic_DNA"/>
</dbReference>
<dbReference type="Proteomes" id="UP001175000">
    <property type="component" value="Unassembled WGS sequence"/>
</dbReference>
<gene>
    <name evidence="1" type="ORF">B0T14DRAFT_393615</name>
</gene>
<dbReference type="AlphaFoldDB" id="A0AA39WJL9"/>
<reference evidence="1" key="1">
    <citation type="submission" date="2023-06" db="EMBL/GenBank/DDBJ databases">
        <title>Genome-scale phylogeny and comparative genomics of the fungal order Sordariales.</title>
        <authorList>
            <consortium name="Lawrence Berkeley National Laboratory"/>
            <person name="Hensen N."/>
            <person name="Bonometti L."/>
            <person name="Westerberg I."/>
            <person name="Brannstrom I.O."/>
            <person name="Guillou S."/>
            <person name="Cros-Aarteil S."/>
            <person name="Calhoun S."/>
            <person name="Haridas S."/>
            <person name="Kuo A."/>
            <person name="Mondo S."/>
            <person name="Pangilinan J."/>
            <person name="Riley R."/>
            <person name="Labutti K."/>
            <person name="Andreopoulos B."/>
            <person name="Lipzen A."/>
            <person name="Chen C."/>
            <person name="Yanf M."/>
            <person name="Daum C."/>
            <person name="Ng V."/>
            <person name="Clum A."/>
            <person name="Steindorff A."/>
            <person name="Ohm R."/>
            <person name="Martin F."/>
            <person name="Silar P."/>
            <person name="Natvig D."/>
            <person name="Lalanne C."/>
            <person name="Gautier V."/>
            <person name="Ament-Velasquez S.L."/>
            <person name="Kruys A."/>
            <person name="Hutchinson M.I."/>
            <person name="Powell A.J."/>
            <person name="Barry K."/>
            <person name="Miller A.N."/>
            <person name="Grigoriev I.V."/>
            <person name="Debuchy R."/>
            <person name="Gladieux P."/>
            <person name="Thoren M.H."/>
            <person name="Johannesson H."/>
        </authorList>
    </citation>
    <scope>NUCLEOTIDE SEQUENCE</scope>
    <source>
        <strain evidence="1">CBS 606.72</strain>
    </source>
</reference>
<protein>
    <submittedName>
        <fullName evidence="1">Uncharacterized protein</fullName>
    </submittedName>
</protein>